<evidence type="ECO:0000313" key="1">
    <source>
        <dbReference type="EMBL" id="QIZ71955.1"/>
    </source>
</evidence>
<evidence type="ECO:0000313" key="2">
    <source>
        <dbReference type="Proteomes" id="UP000500857"/>
    </source>
</evidence>
<dbReference type="SUPFAM" id="SSF53474">
    <property type="entry name" value="alpha/beta-Hydrolases"/>
    <property type="match status" value="1"/>
</dbReference>
<reference evidence="1 2" key="1">
    <citation type="submission" date="2020-04" db="EMBL/GenBank/DDBJ databases">
        <authorList>
            <person name="Basu S."/>
            <person name="Maruthanayagam V."/>
            <person name="Chakraborty S."/>
            <person name="Pramanik A."/>
            <person name="Mukherjee J."/>
            <person name="Brink B."/>
        </authorList>
    </citation>
    <scope>NUCLEOTIDE SEQUENCE [LARGE SCALE GENOMIC DNA]</scope>
    <source>
        <strain evidence="1 2">AP17</strain>
    </source>
</reference>
<organism evidence="1 2">
    <name type="scientific">Oxynema aestuarii AP17</name>
    <dbReference type="NCBI Taxonomy" id="2064643"/>
    <lineage>
        <taxon>Bacteria</taxon>
        <taxon>Bacillati</taxon>
        <taxon>Cyanobacteriota</taxon>
        <taxon>Cyanophyceae</taxon>
        <taxon>Oscillatoriophycideae</taxon>
        <taxon>Oscillatoriales</taxon>
        <taxon>Oscillatoriaceae</taxon>
        <taxon>Oxynema</taxon>
        <taxon>Oxynema aestuarii</taxon>
    </lineage>
</organism>
<dbReference type="PANTHER" id="PTHR43194">
    <property type="entry name" value="HYDROLASE ALPHA/BETA FOLD FAMILY"/>
    <property type="match status" value="1"/>
</dbReference>
<dbReference type="Gene3D" id="3.40.50.1820">
    <property type="entry name" value="alpha/beta hydrolase"/>
    <property type="match status" value="1"/>
</dbReference>
<dbReference type="GO" id="GO:0016787">
    <property type="term" value="F:hydrolase activity"/>
    <property type="evidence" value="ECO:0007669"/>
    <property type="project" value="UniProtKB-KW"/>
</dbReference>
<dbReference type="AlphaFoldDB" id="A0A6H1TZX1"/>
<dbReference type="KEGG" id="oxy:HCG48_16340"/>
<dbReference type="Proteomes" id="UP000500857">
    <property type="component" value="Chromosome"/>
</dbReference>
<protein>
    <submittedName>
        <fullName evidence="1">Alpha/beta hydrolase</fullName>
    </submittedName>
</protein>
<accession>A0A6H1TZX1</accession>
<name>A0A6H1TZX1_9CYAN</name>
<gene>
    <name evidence="1" type="ORF">HCG48_16340</name>
</gene>
<keyword evidence="2" id="KW-1185">Reference proteome</keyword>
<dbReference type="PANTHER" id="PTHR43194:SF2">
    <property type="entry name" value="PEROXISOMAL MEMBRANE PROTEIN LPX1"/>
    <property type="match status" value="1"/>
</dbReference>
<dbReference type="RefSeq" id="WP_168570106.1">
    <property type="nucleotide sequence ID" value="NZ_CP051167.1"/>
</dbReference>
<sequence>MTNTDSFVTPTEEQLRRTKEAINAYLETIARHGDRREWAYPYYLFHDPGKPIRGTVMMFHGFSAKPHQMWRLADYLFHNGFNVYQTTLAGHHLLPPHQYWPQVDLKPEIYDPLRKKVKKDPVLNQFFNNISDNPSGFTQPSALQQKALLARLLILEPRLLNIMQAIEREDEDEFDRYFNSSHEDYLTCASQRLHEISELPGPVYAVGLSVGGAVALAVAANHPETVKGVVAYAPLLKIYGDRRRYVNLAGPLDIAELGWDPQLKFPVGCLTAADRFGRTAVLNSKAIAALQNIPTFLVLTENEDAADIETNQMLFDKIGGEAGGHRSYFYPASDLVPHPMVDPTEISQGMSNRFWRSLYQETLRFLTKGEIDADNMGNVEQDPDLPPVPDAN</sequence>
<proteinExistence type="predicted"/>
<dbReference type="InterPro" id="IPR029058">
    <property type="entry name" value="AB_hydrolase_fold"/>
</dbReference>
<dbReference type="InterPro" id="IPR050228">
    <property type="entry name" value="Carboxylesterase_BioH"/>
</dbReference>
<dbReference type="EMBL" id="CP051167">
    <property type="protein sequence ID" value="QIZ71955.1"/>
    <property type="molecule type" value="Genomic_DNA"/>
</dbReference>
<keyword evidence="1" id="KW-0378">Hydrolase</keyword>